<keyword evidence="3" id="KW-1185">Reference proteome</keyword>
<dbReference type="InterPro" id="IPR050796">
    <property type="entry name" value="SCF_F-box_component"/>
</dbReference>
<sequence length="375" mass="42135">MSSSGADDDHLPNLPDDVVFDQILKRLPVRSLLRFRCVCRSWRSTVDGSRFVALHLNHSALHAYNWHLVCLDWDDPEHSLCSLLSGESLARASMSQIEIPFASPLNCYAFFGSCNGLICTMEIAANDPDYSIYVWNLSTRKHKAVPRFFKKKKILSMEKTMEGLGFGFDARSNDHKIVRILQDVNRKGLETRVQIYTLSTDSWRSLECEVPALCNPIPAVFLNGNLHWCVSKHTEGYGSILLFDVASEVFDEMVPSEEFLHVLSVSSEAVLSVLNDLLAVCTIHGEAVGHPEPLSVCSIWVLREYGVPESWTELYSFECSGQVSRVDGFTRNGELMMLTDDKERVSWNPITGQFAILSLPGHCDWITVVESLVSL</sequence>
<dbReference type="InterPro" id="IPR006527">
    <property type="entry name" value="F-box-assoc_dom_typ1"/>
</dbReference>
<organism evidence="2 3">
    <name type="scientific">Eucalyptus globulus</name>
    <name type="common">Tasmanian blue gum</name>
    <dbReference type="NCBI Taxonomy" id="34317"/>
    <lineage>
        <taxon>Eukaryota</taxon>
        <taxon>Viridiplantae</taxon>
        <taxon>Streptophyta</taxon>
        <taxon>Embryophyta</taxon>
        <taxon>Tracheophyta</taxon>
        <taxon>Spermatophyta</taxon>
        <taxon>Magnoliopsida</taxon>
        <taxon>eudicotyledons</taxon>
        <taxon>Gunneridae</taxon>
        <taxon>Pentapetalae</taxon>
        <taxon>rosids</taxon>
        <taxon>malvids</taxon>
        <taxon>Myrtales</taxon>
        <taxon>Myrtaceae</taxon>
        <taxon>Myrtoideae</taxon>
        <taxon>Eucalypteae</taxon>
        <taxon>Eucalyptus</taxon>
    </lineage>
</organism>
<dbReference type="Gene3D" id="1.20.1280.50">
    <property type="match status" value="1"/>
</dbReference>
<accession>A0ABD3J4M6</accession>
<evidence type="ECO:0000313" key="2">
    <source>
        <dbReference type="EMBL" id="KAL3721384.1"/>
    </source>
</evidence>
<dbReference type="PANTHER" id="PTHR31672:SF13">
    <property type="entry name" value="F-BOX PROTEIN CPR30-LIKE"/>
    <property type="match status" value="1"/>
</dbReference>
<dbReference type="NCBIfam" id="TIGR01640">
    <property type="entry name" value="F_box_assoc_1"/>
    <property type="match status" value="1"/>
</dbReference>
<dbReference type="EMBL" id="JBJKBG010000009">
    <property type="protein sequence ID" value="KAL3721384.1"/>
    <property type="molecule type" value="Genomic_DNA"/>
</dbReference>
<dbReference type="InterPro" id="IPR036322">
    <property type="entry name" value="WD40_repeat_dom_sf"/>
</dbReference>
<proteinExistence type="predicted"/>
<dbReference type="Proteomes" id="UP001634007">
    <property type="component" value="Unassembled WGS sequence"/>
</dbReference>
<evidence type="ECO:0000259" key="1">
    <source>
        <dbReference type="SMART" id="SM00256"/>
    </source>
</evidence>
<dbReference type="InterPro" id="IPR017451">
    <property type="entry name" value="F-box-assoc_interact_dom"/>
</dbReference>
<gene>
    <name evidence="2" type="ORF">ACJRO7_033815</name>
</gene>
<feature type="domain" description="F-box" evidence="1">
    <location>
        <begin position="14"/>
        <end position="55"/>
    </location>
</feature>
<dbReference type="AlphaFoldDB" id="A0ABD3J4M6"/>
<dbReference type="Pfam" id="PF07734">
    <property type="entry name" value="FBA_1"/>
    <property type="match status" value="1"/>
</dbReference>
<dbReference type="CDD" id="cd22157">
    <property type="entry name" value="F-box_AtFBW1-like"/>
    <property type="match status" value="1"/>
</dbReference>
<dbReference type="InterPro" id="IPR001810">
    <property type="entry name" value="F-box_dom"/>
</dbReference>
<dbReference type="SUPFAM" id="SSF81383">
    <property type="entry name" value="F-box domain"/>
    <property type="match status" value="1"/>
</dbReference>
<name>A0ABD3J4M6_EUCGL</name>
<dbReference type="InterPro" id="IPR036047">
    <property type="entry name" value="F-box-like_dom_sf"/>
</dbReference>
<dbReference type="SUPFAM" id="SSF50978">
    <property type="entry name" value="WD40 repeat-like"/>
    <property type="match status" value="1"/>
</dbReference>
<dbReference type="SMART" id="SM00256">
    <property type="entry name" value="FBOX"/>
    <property type="match status" value="1"/>
</dbReference>
<comment type="caution">
    <text evidence="2">The sequence shown here is derived from an EMBL/GenBank/DDBJ whole genome shotgun (WGS) entry which is preliminary data.</text>
</comment>
<reference evidence="2 3" key="1">
    <citation type="submission" date="2024-11" db="EMBL/GenBank/DDBJ databases">
        <title>Chromosome-level genome assembly of Eucalyptus globulus Labill. provides insights into its genome evolution.</title>
        <authorList>
            <person name="Li X."/>
        </authorList>
    </citation>
    <scope>NUCLEOTIDE SEQUENCE [LARGE SCALE GENOMIC DNA]</scope>
    <source>
        <strain evidence="2">CL2024</strain>
        <tissue evidence="2">Fresh tender leaves</tissue>
    </source>
</reference>
<protein>
    <recommendedName>
        <fullName evidence="1">F-box domain-containing protein</fullName>
    </recommendedName>
</protein>
<dbReference type="PANTHER" id="PTHR31672">
    <property type="entry name" value="BNACNNG10540D PROTEIN"/>
    <property type="match status" value="1"/>
</dbReference>
<evidence type="ECO:0000313" key="3">
    <source>
        <dbReference type="Proteomes" id="UP001634007"/>
    </source>
</evidence>
<dbReference type="Pfam" id="PF00646">
    <property type="entry name" value="F-box"/>
    <property type="match status" value="1"/>
</dbReference>